<evidence type="ECO:0000259" key="2">
    <source>
        <dbReference type="PROSITE" id="PS50011"/>
    </source>
</evidence>
<dbReference type="Gene3D" id="1.10.510.10">
    <property type="entry name" value="Transferase(Phosphotransferase) domain 1"/>
    <property type="match status" value="1"/>
</dbReference>
<dbReference type="PROSITE" id="PS50011">
    <property type="entry name" value="PROTEIN_KINASE_DOM"/>
    <property type="match status" value="1"/>
</dbReference>
<evidence type="ECO:0000313" key="4">
    <source>
        <dbReference type="Proteomes" id="UP001303889"/>
    </source>
</evidence>
<name>A0AAN6MPL3_9PEZI</name>
<feature type="domain" description="Protein kinase" evidence="2">
    <location>
        <begin position="24"/>
        <end position="319"/>
    </location>
</feature>
<evidence type="ECO:0000256" key="1">
    <source>
        <dbReference type="SAM" id="MobiDB-lite"/>
    </source>
</evidence>
<accession>A0AAN6MPL3</accession>
<dbReference type="SUPFAM" id="SSF56112">
    <property type="entry name" value="Protein kinase-like (PK-like)"/>
    <property type="match status" value="1"/>
</dbReference>
<comment type="caution">
    <text evidence="3">The sequence shown here is derived from an EMBL/GenBank/DDBJ whole genome shotgun (WGS) entry which is preliminary data.</text>
</comment>
<dbReference type="GO" id="GO:0004672">
    <property type="term" value="F:protein kinase activity"/>
    <property type="evidence" value="ECO:0007669"/>
    <property type="project" value="InterPro"/>
</dbReference>
<protein>
    <recommendedName>
        <fullName evidence="2">Protein kinase domain-containing protein</fullName>
    </recommendedName>
</protein>
<keyword evidence="4" id="KW-1185">Reference proteome</keyword>
<dbReference type="Pfam" id="PF00069">
    <property type="entry name" value="Pkinase"/>
    <property type="match status" value="1"/>
</dbReference>
<dbReference type="InterPro" id="IPR000719">
    <property type="entry name" value="Prot_kinase_dom"/>
</dbReference>
<evidence type="ECO:0000313" key="3">
    <source>
        <dbReference type="EMBL" id="KAK3904185.1"/>
    </source>
</evidence>
<dbReference type="GO" id="GO:0005524">
    <property type="term" value="F:ATP binding"/>
    <property type="evidence" value="ECO:0007669"/>
    <property type="project" value="InterPro"/>
</dbReference>
<reference evidence="3" key="1">
    <citation type="journal article" date="2023" name="Mol. Phylogenet. Evol.">
        <title>Genome-scale phylogeny and comparative genomics of the fungal order Sordariales.</title>
        <authorList>
            <person name="Hensen N."/>
            <person name="Bonometti L."/>
            <person name="Westerberg I."/>
            <person name="Brannstrom I.O."/>
            <person name="Guillou S."/>
            <person name="Cros-Aarteil S."/>
            <person name="Calhoun S."/>
            <person name="Haridas S."/>
            <person name="Kuo A."/>
            <person name="Mondo S."/>
            <person name="Pangilinan J."/>
            <person name="Riley R."/>
            <person name="LaButti K."/>
            <person name="Andreopoulos B."/>
            <person name="Lipzen A."/>
            <person name="Chen C."/>
            <person name="Yan M."/>
            <person name="Daum C."/>
            <person name="Ng V."/>
            <person name="Clum A."/>
            <person name="Steindorff A."/>
            <person name="Ohm R.A."/>
            <person name="Martin F."/>
            <person name="Silar P."/>
            <person name="Natvig D.O."/>
            <person name="Lalanne C."/>
            <person name="Gautier V."/>
            <person name="Ament-Velasquez S.L."/>
            <person name="Kruys A."/>
            <person name="Hutchinson M.I."/>
            <person name="Powell A.J."/>
            <person name="Barry K."/>
            <person name="Miller A.N."/>
            <person name="Grigoriev I.V."/>
            <person name="Debuchy R."/>
            <person name="Gladieux P."/>
            <person name="Hiltunen Thoren M."/>
            <person name="Johannesson H."/>
        </authorList>
    </citation>
    <scope>NUCLEOTIDE SEQUENCE</scope>
    <source>
        <strain evidence="3">CBS 103.79</strain>
    </source>
</reference>
<sequence>MSSHVRSPARVRYAHIYQDFKGGCLYVRGLSSGHALVAQLVRRCSDGVVCVRKSLRRRCRVHGLERAGYEFAREMRVVARLQAVACVTGKTLRVPRLLSSTLTGDNGRGVSYWELCNGGTLFSFLMRCKAKRVALPVALALNFLRQVLETLEFLHTALATPVFHGDLHSFNLVLHFAPGRFVPELKLLDFGRARSLAATVLADDDLDDKALLASSDIVYDPTRWDTTAVLTWLRRDLLPRVMLNRTDLADLQEFRIAAFLAAHTDKDKHAEPLRHAYHLLERLEHQLSSDFFAAQARAAAMNPAAAVCMPPLPSLQPIINFLRRARYSHALGCRDKAHHGFWTAVVEPTHARAARYEGLEPLVCMTPKGLVEILHDAGMRGPWDVAMVDAGDCKMPVVGVLDGRERKVGRGLGRGWDEDEEEGEEEDREYGELW</sequence>
<organism evidence="3 4">
    <name type="scientific">Staphylotrichum tortipilum</name>
    <dbReference type="NCBI Taxonomy" id="2831512"/>
    <lineage>
        <taxon>Eukaryota</taxon>
        <taxon>Fungi</taxon>
        <taxon>Dikarya</taxon>
        <taxon>Ascomycota</taxon>
        <taxon>Pezizomycotina</taxon>
        <taxon>Sordariomycetes</taxon>
        <taxon>Sordariomycetidae</taxon>
        <taxon>Sordariales</taxon>
        <taxon>Chaetomiaceae</taxon>
        <taxon>Staphylotrichum</taxon>
    </lineage>
</organism>
<gene>
    <name evidence="3" type="ORF">C8A05DRAFT_32030</name>
</gene>
<dbReference type="Proteomes" id="UP001303889">
    <property type="component" value="Unassembled WGS sequence"/>
</dbReference>
<feature type="region of interest" description="Disordered" evidence="1">
    <location>
        <begin position="411"/>
        <end position="434"/>
    </location>
</feature>
<dbReference type="AlphaFoldDB" id="A0AAN6MPL3"/>
<proteinExistence type="predicted"/>
<dbReference type="InterPro" id="IPR011009">
    <property type="entry name" value="Kinase-like_dom_sf"/>
</dbReference>
<reference evidence="3" key="2">
    <citation type="submission" date="2023-05" db="EMBL/GenBank/DDBJ databases">
        <authorList>
            <consortium name="Lawrence Berkeley National Laboratory"/>
            <person name="Steindorff A."/>
            <person name="Hensen N."/>
            <person name="Bonometti L."/>
            <person name="Westerberg I."/>
            <person name="Brannstrom I.O."/>
            <person name="Guillou S."/>
            <person name="Cros-Aarteil S."/>
            <person name="Calhoun S."/>
            <person name="Haridas S."/>
            <person name="Kuo A."/>
            <person name="Mondo S."/>
            <person name="Pangilinan J."/>
            <person name="Riley R."/>
            <person name="Labutti K."/>
            <person name="Andreopoulos B."/>
            <person name="Lipzen A."/>
            <person name="Chen C."/>
            <person name="Yanf M."/>
            <person name="Daum C."/>
            <person name="Ng V."/>
            <person name="Clum A."/>
            <person name="Ohm R."/>
            <person name="Martin F."/>
            <person name="Silar P."/>
            <person name="Natvig D."/>
            <person name="Lalanne C."/>
            <person name="Gautier V."/>
            <person name="Ament-Velasquez S.L."/>
            <person name="Kruys A."/>
            <person name="Hutchinson M.I."/>
            <person name="Powell A.J."/>
            <person name="Barry K."/>
            <person name="Miller A.N."/>
            <person name="Grigoriev I.V."/>
            <person name="Debuchy R."/>
            <person name="Gladieux P."/>
            <person name="Thoren M.H."/>
            <person name="Johannesson H."/>
        </authorList>
    </citation>
    <scope>NUCLEOTIDE SEQUENCE</scope>
    <source>
        <strain evidence="3">CBS 103.79</strain>
    </source>
</reference>
<feature type="compositionally biased region" description="Acidic residues" evidence="1">
    <location>
        <begin position="417"/>
        <end position="434"/>
    </location>
</feature>
<dbReference type="SMART" id="SM00220">
    <property type="entry name" value="S_TKc"/>
    <property type="match status" value="1"/>
</dbReference>
<dbReference type="EMBL" id="MU855409">
    <property type="protein sequence ID" value="KAK3904185.1"/>
    <property type="molecule type" value="Genomic_DNA"/>
</dbReference>